<name>A0A923N7U4_9BACT</name>
<evidence type="ECO:0000313" key="2">
    <source>
        <dbReference type="Proteomes" id="UP000603640"/>
    </source>
</evidence>
<sequence length="113" mass="12977">MKSYPLTMLALIAFLSLTFVSGLYIDNYLYSKRLVENKINSVITDVAHFNRGGYQYMYDESYFWASSFNLNTEKELLFVGDSIAKSPNSLSLKVYRKNRGLKYSHVATFEGSN</sequence>
<dbReference type="Proteomes" id="UP000603640">
    <property type="component" value="Unassembled WGS sequence"/>
</dbReference>
<proteinExistence type="predicted"/>
<dbReference type="AlphaFoldDB" id="A0A923N7U4"/>
<evidence type="ECO:0000313" key="1">
    <source>
        <dbReference type="EMBL" id="MBC5992075.1"/>
    </source>
</evidence>
<gene>
    <name evidence="1" type="ORF">H8S84_04405</name>
</gene>
<dbReference type="RefSeq" id="WP_187066036.1">
    <property type="nucleotide sequence ID" value="NZ_JACRVF010000001.1"/>
</dbReference>
<dbReference type="EMBL" id="JACRVF010000001">
    <property type="protein sequence ID" value="MBC5992075.1"/>
    <property type="molecule type" value="Genomic_DNA"/>
</dbReference>
<comment type="caution">
    <text evidence="1">The sequence shown here is derived from an EMBL/GenBank/DDBJ whole genome shotgun (WGS) entry which is preliminary data.</text>
</comment>
<keyword evidence="2" id="KW-1185">Reference proteome</keyword>
<protein>
    <submittedName>
        <fullName evidence="1">Uncharacterized protein</fullName>
    </submittedName>
</protein>
<reference evidence="1" key="1">
    <citation type="submission" date="2020-08" db="EMBL/GenBank/DDBJ databases">
        <title>Pontibacter sp. SD6 16S ribosomal RNA gene Genome sequencing and assembly.</title>
        <authorList>
            <person name="Kang M."/>
        </authorList>
    </citation>
    <scope>NUCLEOTIDE SEQUENCE</scope>
    <source>
        <strain evidence="1">SD6</strain>
    </source>
</reference>
<accession>A0A923N7U4</accession>
<organism evidence="1 2">
    <name type="scientific">Pontibacter cellulosilyticus</name>
    <dbReference type="NCBI Taxonomy" id="1720253"/>
    <lineage>
        <taxon>Bacteria</taxon>
        <taxon>Pseudomonadati</taxon>
        <taxon>Bacteroidota</taxon>
        <taxon>Cytophagia</taxon>
        <taxon>Cytophagales</taxon>
        <taxon>Hymenobacteraceae</taxon>
        <taxon>Pontibacter</taxon>
    </lineage>
</organism>